<protein>
    <submittedName>
        <fullName evidence="2">Uncharacterized protein</fullName>
    </submittedName>
</protein>
<organism evidence="2 3">
    <name type="scientific">Penicillium canescens</name>
    <dbReference type="NCBI Taxonomy" id="5083"/>
    <lineage>
        <taxon>Eukaryota</taxon>
        <taxon>Fungi</taxon>
        <taxon>Dikarya</taxon>
        <taxon>Ascomycota</taxon>
        <taxon>Pezizomycotina</taxon>
        <taxon>Eurotiomycetes</taxon>
        <taxon>Eurotiomycetidae</taxon>
        <taxon>Eurotiales</taxon>
        <taxon>Aspergillaceae</taxon>
        <taxon>Penicillium</taxon>
    </lineage>
</organism>
<evidence type="ECO:0000313" key="2">
    <source>
        <dbReference type="EMBL" id="KAJ6041570.1"/>
    </source>
</evidence>
<keyword evidence="3" id="KW-1185">Reference proteome</keyword>
<accession>A0AAD6IBR8</accession>
<gene>
    <name evidence="2" type="ORF">N7460_006960</name>
</gene>
<comment type="caution">
    <text evidence="2">The sequence shown here is derived from an EMBL/GenBank/DDBJ whole genome shotgun (WGS) entry which is preliminary data.</text>
</comment>
<reference evidence="2" key="2">
    <citation type="submission" date="2023-01" db="EMBL/GenBank/DDBJ databases">
        <authorList>
            <person name="Petersen C."/>
        </authorList>
    </citation>
    <scope>NUCLEOTIDE SEQUENCE</scope>
    <source>
        <strain evidence="2">IBT 15450</strain>
    </source>
</reference>
<name>A0AAD6IBR8_PENCN</name>
<evidence type="ECO:0000313" key="3">
    <source>
        <dbReference type="Proteomes" id="UP001219568"/>
    </source>
</evidence>
<feature type="region of interest" description="Disordered" evidence="1">
    <location>
        <begin position="1"/>
        <end position="72"/>
    </location>
</feature>
<proteinExistence type="predicted"/>
<dbReference type="AlphaFoldDB" id="A0AAD6IBR8"/>
<dbReference type="EMBL" id="JAQJZL010000005">
    <property type="protein sequence ID" value="KAJ6041570.1"/>
    <property type="molecule type" value="Genomic_DNA"/>
</dbReference>
<evidence type="ECO:0000256" key="1">
    <source>
        <dbReference type="SAM" id="MobiDB-lite"/>
    </source>
</evidence>
<dbReference type="Proteomes" id="UP001219568">
    <property type="component" value="Unassembled WGS sequence"/>
</dbReference>
<reference evidence="2" key="1">
    <citation type="journal article" date="2023" name="IMA Fungus">
        <title>Comparative genomic study of the Penicillium genus elucidates a diverse pangenome and 15 lateral gene transfer events.</title>
        <authorList>
            <person name="Petersen C."/>
            <person name="Sorensen T."/>
            <person name="Nielsen M.R."/>
            <person name="Sondergaard T.E."/>
            <person name="Sorensen J.L."/>
            <person name="Fitzpatrick D.A."/>
            <person name="Frisvad J.C."/>
            <person name="Nielsen K.L."/>
        </authorList>
    </citation>
    <scope>NUCLEOTIDE SEQUENCE</scope>
    <source>
        <strain evidence="2">IBT 15450</strain>
    </source>
</reference>
<sequence>MALKFPDSGSAESVSRSLPGIGSEEPIPGKLIGNELDQIDSDRLDFSGLPQPGPRSSVATNASQPFEKDTVR</sequence>